<dbReference type="PANTHER" id="PTHR43792">
    <property type="entry name" value="GNAT FAMILY, PUTATIVE (AFU_ORTHOLOGUE AFUA_3G00765)-RELATED-RELATED"/>
    <property type="match status" value="1"/>
</dbReference>
<keyword evidence="2" id="KW-0012">Acyltransferase</keyword>
<dbReference type="GO" id="GO:0016740">
    <property type="term" value="F:transferase activity"/>
    <property type="evidence" value="ECO:0007669"/>
    <property type="project" value="UniProtKB-KW"/>
</dbReference>
<evidence type="ECO:0000259" key="4">
    <source>
        <dbReference type="PROSITE" id="PS51186"/>
    </source>
</evidence>
<keyword evidence="1 5" id="KW-0808">Transferase</keyword>
<reference evidence="5 6" key="2">
    <citation type="submission" date="2023-10" db="EMBL/GenBank/DDBJ databases">
        <authorList>
            <person name="Han X.F."/>
        </authorList>
    </citation>
    <scope>NUCLEOTIDE SEQUENCE [LARGE SCALE GENOMIC DNA]</scope>
    <source>
        <strain evidence="5 6">KCTC 39840</strain>
    </source>
</reference>
<dbReference type="InterPro" id="IPR016181">
    <property type="entry name" value="Acyl_CoA_acyltransferase"/>
</dbReference>
<evidence type="ECO:0000313" key="5">
    <source>
        <dbReference type="EMBL" id="MDW5596191.1"/>
    </source>
</evidence>
<sequence>METIEGRRVRLREVTEDDRGWLAELLSHPGVVRWWGESDPGELVEREPGETRYAIEPRDGGAPLGLIQSWEEDDPMYRHAGIDIAIHPDHHGRGIGTDALVTLARHLFDARGHHRITIDPAADNAAAIAVYTRVGFRAVGVMRRYERGLDGTWHDGLLMDLLAGELVAPQPG</sequence>
<comment type="caution">
    <text evidence="5">The sequence shown here is derived from an EMBL/GenBank/DDBJ whole genome shotgun (WGS) entry which is preliminary data.</text>
</comment>
<evidence type="ECO:0000313" key="6">
    <source>
        <dbReference type="Proteomes" id="UP001284601"/>
    </source>
</evidence>
<name>A0ABU4HS86_9ACTN</name>
<dbReference type="Pfam" id="PF13302">
    <property type="entry name" value="Acetyltransf_3"/>
    <property type="match status" value="1"/>
</dbReference>
<accession>A0ABU4HS86</accession>
<gene>
    <name evidence="5" type="ORF">R7226_17720</name>
</gene>
<dbReference type="SUPFAM" id="SSF55729">
    <property type="entry name" value="Acyl-CoA N-acyltransferases (Nat)"/>
    <property type="match status" value="1"/>
</dbReference>
<dbReference type="InterPro" id="IPR051531">
    <property type="entry name" value="N-acetyltransferase"/>
</dbReference>
<dbReference type="InterPro" id="IPR000182">
    <property type="entry name" value="GNAT_dom"/>
</dbReference>
<comment type="similarity">
    <text evidence="3">Belongs to the acetyltransferase family. RimJ subfamily.</text>
</comment>
<dbReference type="RefSeq" id="WP_318598572.1">
    <property type="nucleotide sequence ID" value="NZ_JAWSTH010000049.1"/>
</dbReference>
<evidence type="ECO:0000256" key="3">
    <source>
        <dbReference type="ARBA" id="ARBA00038502"/>
    </source>
</evidence>
<reference evidence="6" key="1">
    <citation type="submission" date="2023-07" db="EMBL/GenBank/DDBJ databases">
        <title>Conexibacter stalactiti sp. nov., isolated from stalactites in a lava cave and emended description of the genus Conexibacter.</title>
        <authorList>
            <person name="Lee S.D."/>
        </authorList>
    </citation>
    <scope>NUCLEOTIDE SEQUENCE [LARGE SCALE GENOMIC DNA]</scope>
    <source>
        <strain evidence="6">KCTC 39840</strain>
    </source>
</reference>
<keyword evidence="6" id="KW-1185">Reference proteome</keyword>
<dbReference type="PROSITE" id="PS51186">
    <property type="entry name" value="GNAT"/>
    <property type="match status" value="1"/>
</dbReference>
<dbReference type="Gene3D" id="3.40.630.30">
    <property type="match status" value="1"/>
</dbReference>
<evidence type="ECO:0000256" key="2">
    <source>
        <dbReference type="ARBA" id="ARBA00023315"/>
    </source>
</evidence>
<dbReference type="CDD" id="cd04301">
    <property type="entry name" value="NAT_SF"/>
    <property type="match status" value="1"/>
</dbReference>
<dbReference type="EMBL" id="JAWSTH010000049">
    <property type="protein sequence ID" value="MDW5596191.1"/>
    <property type="molecule type" value="Genomic_DNA"/>
</dbReference>
<proteinExistence type="inferred from homology"/>
<dbReference type="PANTHER" id="PTHR43792:SF8">
    <property type="entry name" value="[RIBOSOMAL PROTEIN US5]-ALANINE N-ACETYLTRANSFERASE"/>
    <property type="match status" value="1"/>
</dbReference>
<feature type="domain" description="N-acetyltransferase" evidence="4">
    <location>
        <begin position="9"/>
        <end position="164"/>
    </location>
</feature>
<organism evidence="5 6">
    <name type="scientific">Conexibacter stalactiti</name>
    <dbReference type="NCBI Taxonomy" id="1940611"/>
    <lineage>
        <taxon>Bacteria</taxon>
        <taxon>Bacillati</taxon>
        <taxon>Actinomycetota</taxon>
        <taxon>Thermoleophilia</taxon>
        <taxon>Solirubrobacterales</taxon>
        <taxon>Conexibacteraceae</taxon>
        <taxon>Conexibacter</taxon>
    </lineage>
</organism>
<protein>
    <submittedName>
        <fullName evidence="5">GNAT family protein</fullName>
        <ecNumber evidence="5">2.-.-.-</ecNumber>
    </submittedName>
</protein>
<dbReference type="Proteomes" id="UP001284601">
    <property type="component" value="Unassembled WGS sequence"/>
</dbReference>
<dbReference type="EC" id="2.-.-.-" evidence="5"/>
<evidence type="ECO:0000256" key="1">
    <source>
        <dbReference type="ARBA" id="ARBA00022679"/>
    </source>
</evidence>